<keyword evidence="3" id="KW-1185">Reference proteome</keyword>
<comment type="caution">
    <text evidence="2">The sequence shown here is derived from an EMBL/GenBank/DDBJ whole genome shotgun (WGS) entry which is preliminary data.</text>
</comment>
<dbReference type="EMBL" id="MU839850">
    <property type="protein sequence ID" value="KAK1749991.1"/>
    <property type="molecule type" value="Genomic_DNA"/>
</dbReference>
<dbReference type="AlphaFoldDB" id="A0AAJ0B5Z3"/>
<reference evidence="2" key="1">
    <citation type="submission" date="2023-06" db="EMBL/GenBank/DDBJ databases">
        <title>Genome-scale phylogeny and comparative genomics of the fungal order Sordariales.</title>
        <authorList>
            <consortium name="Lawrence Berkeley National Laboratory"/>
            <person name="Hensen N."/>
            <person name="Bonometti L."/>
            <person name="Westerberg I."/>
            <person name="Brannstrom I.O."/>
            <person name="Guillou S."/>
            <person name="Cros-Aarteil S."/>
            <person name="Calhoun S."/>
            <person name="Haridas S."/>
            <person name="Kuo A."/>
            <person name="Mondo S."/>
            <person name="Pangilinan J."/>
            <person name="Riley R."/>
            <person name="Labutti K."/>
            <person name="Andreopoulos B."/>
            <person name="Lipzen A."/>
            <person name="Chen C."/>
            <person name="Yanf M."/>
            <person name="Daum C."/>
            <person name="Ng V."/>
            <person name="Clum A."/>
            <person name="Steindorff A."/>
            <person name="Ohm R."/>
            <person name="Martin F."/>
            <person name="Silar P."/>
            <person name="Natvig D."/>
            <person name="Lalanne C."/>
            <person name="Gautier V."/>
            <person name="Ament-Velasquez S.L."/>
            <person name="Kruys A."/>
            <person name="Hutchinson M.I."/>
            <person name="Powell A.J."/>
            <person name="Barry K."/>
            <person name="Miller A.N."/>
            <person name="Grigoriev I.V."/>
            <person name="Debuchy R."/>
            <person name="Gladieux P."/>
            <person name="Thoren M.H."/>
            <person name="Johannesson H."/>
        </authorList>
    </citation>
    <scope>NUCLEOTIDE SEQUENCE</scope>
    <source>
        <strain evidence="2">PSN4</strain>
    </source>
</reference>
<feature type="region of interest" description="Disordered" evidence="1">
    <location>
        <begin position="207"/>
        <end position="238"/>
    </location>
</feature>
<feature type="region of interest" description="Disordered" evidence="1">
    <location>
        <begin position="266"/>
        <end position="329"/>
    </location>
</feature>
<accession>A0AAJ0B5Z3</accession>
<feature type="compositionally biased region" description="Basic and acidic residues" evidence="1">
    <location>
        <begin position="266"/>
        <end position="304"/>
    </location>
</feature>
<feature type="compositionally biased region" description="Basic and acidic residues" evidence="1">
    <location>
        <begin position="86"/>
        <end position="107"/>
    </location>
</feature>
<evidence type="ECO:0000313" key="2">
    <source>
        <dbReference type="EMBL" id="KAK1749991.1"/>
    </source>
</evidence>
<feature type="compositionally biased region" description="Basic residues" evidence="1">
    <location>
        <begin position="157"/>
        <end position="167"/>
    </location>
</feature>
<organism evidence="2 3">
    <name type="scientific">Echria macrotheca</name>
    <dbReference type="NCBI Taxonomy" id="438768"/>
    <lineage>
        <taxon>Eukaryota</taxon>
        <taxon>Fungi</taxon>
        <taxon>Dikarya</taxon>
        <taxon>Ascomycota</taxon>
        <taxon>Pezizomycotina</taxon>
        <taxon>Sordariomycetes</taxon>
        <taxon>Sordariomycetidae</taxon>
        <taxon>Sordariales</taxon>
        <taxon>Schizotheciaceae</taxon>
        <taxon>Echria</taxon>
    </lineage>
</organism>
<evidence type="ECO:0000313" key="3">
    <source>
        <dbReference type="Proteomes" id="UP001239445"/>
    </source>
</evidence>
<proteinExistence type="predicted"/>
<dbReference type="Proteomes" id="UP001239445">
    <property type="component" value="Unassembled WGS sequence"/>
</dbReference>
<sequence length="329" mass="35316">MSYDGSDDQDSDFHQRSPSQHHHHTSAGHHHAGRDLSPDYHYAGGSPPPRASGAMPIPSPSLFEPNGVPLYAPVPPVYPYYPFRDGGVRERSRDRERDRERDRDFHPRSRSSNGGGGARDRQLAPPSRARPRNPRSYSGDYSEGDYYSGSEGERLKREKRRRERRRSSNGALVEKAKHALRDTFSNSTSGLGVGVLGAIVGGLAAREVSERHSSGGGSGSGHGHGHGHHGSGSSVLGGEDKNALISTIVGAAVGGLGANAIEKRFERSRKGESREKGGRKEDGVVREMRVVEEGRAGGQVRRDGNGGNGGRGPVRTGGAADEYYFPAGR</sequence>
<feature type="compositionally biased region" description="Basic residues" evidence="1">
    <location>
        <begin position="19"/>
        <end position="32"/>
    </location>
</feature>
<feature type="compositionally biased region" description="Acidic residues" evidence="1">
    <location>
        <begin position="1"/>
        <end position="10"/>
    </location>
</feature>
<feature type="compositionally biased region" description="Low complexity" evidence="1">
    <location>
        <begin position="134"/>
        <end position="150"/>
    </location>
</feature>
<gene>
    <name evidence="2" type="ORF">QBC47DRAFT_127690</name>
</gene>
<name>A0AAJ0B5Z3_9PEZI</name>
<feature type="region of interest" description="Disordered" evidence="1">
    <location>
        <begin position="1"/>
        <end position="174"/>
    </location>
</feature>
<protein>
    <submittedName>
        <fullName evidence="2">Uncharacterized protein</fullName>
    </submittedName>
</protein>
<evidence type="ECO:0000256" key="1">
    <source>
        <dbReference type="SAM" id="MobiDB-lite"/>
    </source>
</evidence>